<protein>
    <submittedName>
        <fullName evidence="5">Bacterio-opsin activator domain-containing protein</fullName>
    </submittedName>
</protein>
<evidence type="ECO:0000313" key="6">
    <source>
        <dbReference type="Proteomes" id="UP000258613"/>
    </source>
</evidence>
<evidence type="ECO:0000259" key="3">
    <source>
        <dbReference type="Pfam" id="PF04967"/>
    </source>
</evidence>
<reference evidence="6" key="1">
    <citation type="submission" date="2018-02" db="EMBL/GenBank/DDBJ databases">
        <title>Phenotypic and genomic properties of facultatively anaerobic sulfur-reducing natronoarchaea from hypersaline soda lakes.</title>
        <authorList>
            <person name="Sorokin D.Y."/>
            <person name="Kublanov I.V."/>
            <person name="Roman P."/>
            <person name="Sinninghe Damste J.S."/>
            <person name="Golyshin P.N."/>
            <person name="Rojo D."/>
            <person name="Ciordia S."/>
            <person name="Mena M.D.C."/>
            <person name="Ferrer M."/>
            <person name="Messina E."/>
            <person name="Smedile F."/>
            <person name="La Spada G."/>
            <person name="La Cono V."/>
            <person name="Yakimov M.M."/>
        </authorList>
    </citation>
    <scope>NUCLEOTIDE SEQUENCE [LARGE SCALE GENOMIC DNA]</scope>
    <source>
        <strain evidence="6">AArc-Mg</strain>
    </source>
</reference>
<dbReference type="EMBL" id="CP027033">
    <property type="protein sequence ID" value="AXR82610.1"/>
    <property type="molecule type" value="Genomic_DNA"/>
</dbReference>
<evidence type="ECO:0000256" key="2">
    <source>
        <dbReference type="ARBA" id="ARBA00023163"/>
    </source>
</evidence>
<keyword evidence="1" id="KW-0805">Transcription regulation</keyword>
<accession>A0A346PSW5</accession>
<dbReference type="InterPro" id="IPR031803">
    <property type="entry name" value="BAT_GAF/HTH-assoc"/>
</dbReference>
<keyword evidence="6" id="KW-1185">Reference proteome</keyword>
<dbReference type="Gene3D" id="1.10.10.10">
    <property type="entry name" value="Winged helix-like DNA-binding domain superfamily/Winged helix DNA-binding domain"/>
    <property type="match status" value="1"/>
</dbReference>
<dbReference type="Pfam" id="PF04967">
    <property type="entry name" value="HTH_10"/>
    <property type="match status" value="1"/>
</dbReference>
<dbReference type="Pfam" id="PF15915">
    <property type="entry name" value="BAT"/>
    <property type="match status" value="1"/>
</dbReference>
<name>A0A346PSW5_9EURY</name>
<dbReference type="InterPro" id="IPR007050">
    <property type="entry name" value="HTH_bacterioopsin"/>
</dbReference>
<proteinExistence type="predicted"/>
<dbReference type="PANTHER" id="PTHR34236">
    <property type="entry name" value="DIMETHYL SULFOXIDE REDUCTASE TRANSCRIPTIONAL ACTIVATOR"/>
    <property type="match status" value="1"/>
</dbReference>
<dbReference type="Proteomes" id="UP000258613">
    <property type="component" value="Chromosome"/>
</dbReference>
<evidence type="ECO:0000313" key="5">
    <source>
        <dbReference type="EMBL" id="AXR82610.1"/>
    </source>
</evidence>
<gene>
    <name evidence="5" type="ORF">AArcMg_2620</name>
</gene>
<dbReference type="KEGG" id="nag:AArcMg_2620"/>
<dbReference type="AlphaFoldDB" id="A0A346PSW5"/>
<evidence type="ECO:0000259" key="4">
    <source>
        <dbReference type="Pfam" id="PF15915"/>
    </source>
</evidence>
<feature type="domain" description="HTH bat-type" evidence="3">
    <location>
        <begin position="208"/>
        <end position="255"/>
    </location>
</feature>
<organism evidence="5 6">
    <name type="scientific">Natrarchaeobaculum sulfurireducens</name>
    <dbReference type="NCBI Taxonomy" id="2044521"/>
    <lineage>
        <taxon>Archaea</taxon>
        <taxon>Methanobacteriati</taxon>
        <taxon>Methanobacteriota</taxon>
        <taxon>Stenosarchaea group</taxon>
        <taxon>Halobacteria</taxon>
        <taxon>Halobacteriales</taxon>
        <taxon>Natrialbaceae</taxon>
        <taxon>Natrarchaeobaculum</taxon>
    </lineage>
</organism>
<dbReference type="PANTHER" id="PTHR34236:SF1">
    <property type="entry name" value="DIMETHYL SULFOXIDE REDUCTASE TRANSCRIPTIONAL ACTIVATOR"/>
    <property type="match status" value="1"/>
</dbReference>
<feature type="domain" description="Bacterioopsin transcriptional activator GAF and HTH associated" evidence="4">
    <location>
        <begin position="58"/>
        <end position="188"/>
    </location>
</feature>
<sequence length="273" mass="30373">MGGVPWPRDGPRAVGGPKSVHCERGVRLATENPWYTMSSPFVRPTNLVSQVSMSVITEIRIPSDDFELGQILSLEEASAIELETLVPSGDVTVPLFWVYEPVGNGFLDTVERYPTVNTVTKVDVFEDRTLLRLDWDASQDHLFQCILEHDGHILSATGAPEGWNFEIRFTDREALSQCQSCCEDAHITLKATRIYNPTDPEAGPWYGLSEPQREALTLAVQMGYYDIPRGCTTAELADELGISDQAVTERLRRAIGTFGRYALLTPETVTHVD</sequence>
<keyword evidence="2" id="KW-0804">Transcription</keyword>
<dbReference type="InterPro" id="IPR036388">
    <property type="entry name" value="WH-like_DNA-bd_sf"/>
</dbReference>
<evidence type="ECO:0000256" key="1">
    <source>
        <dbReference type="ARBA" id="ARBA00023015"/>
    </source>
</evidence>